<comment type="caution">
    <text evidence="1">The sequence shown here is derived from an EMBL/GenBank/DDBJ whole genome shotgun (WGS) entry which is preliminary data.</text>
</comment>
<evidence type="ECO:0000313" key="1">
    <source>
        <dbReference type="EMBL" id="KAF7242668.1"/>
    </source>
</evidence>
<protein>
    <submittedName>
        <fullName evidence="1">Uncharacterized protein</fullName>
    </submittedName>
</protein>
<organism evidence="1 2">
    <name type="scientific">Paragonimus skrjabini miyazakii</name>
    <dbReference type="NCBI Taxonomy" id="59628"/>
    <lineage>
        <taxon>Eukaryota</taxon>
        <taxon>Metazoa</taxon>
        <taxon>Spiralia</taxon>
        <taxon>Lophotrochozoa</taxon>
        <taxon>Platyhelminthes</taxon>
        <taxon>Trematoda</taxon>
        <taxon>Digenea</taxon>
        <taxon>Plagiorchiida</taxon>
        <taxon>Troglotremata</taxon>
        <taxon>Troglotrematidae</taxon>
        <taxon>Paragonimus</taxon>
    </lineage>
</organism>
<dbReference type="Proteomes" id="UP000822476">
    <property type="component" value="Unassembled WGS sequence"/>
</dbReference>
<proteinExistence type="predicted"/>
<dbReference type="EMBL" id="JTDE01006642">
    <property type="protein sequence ID" value="KAF7242668.1"/>
    <property type="molecule type" value="Genomic_DNA"/>
</dbReference>
<dbReference type="OrthoDB" id="10422200at2759"/>
<evidence type="ECO:0000313" key="2">
    <source>
        <dbReference type="Proteomes" id="UP000822476"/>
    </source>
</evidence>
<accession>A0A8S9YFU3</accession>
<keyword evidence="2" id="KW-1185">Reference proteome</keyword>
<sequence>MRFESILEELSELPSPDATIQMEDHDKRVMPGFIADDTNELRKKAFSVGIEYSPPPPPLQCMATASISASLQTNVAFFCNSPVASSYAVRSPMKTNVVDTNALFLAMKDKMNLLHGKRSRC</sequence>
<gene>
    <name evidence="1" type="ORF">EG68_10654</name>
</gene>
<name>A0A8S9YFU3_9TREM</name>
<dbReference type="AlphaFoldDB" id="A0A8S9YFU3"/>
<reference evidence="1" key="1">
    <citation type="submission" date="2019-07" db="EMBL/GenBank/DDBJ databases">
        <title>Annotation for the trematode Paragonimus miyazaki's.</title>
        <authorList>
            <person name="Choi Y.-J."/>
        </authorList>
    </citation>
    <scope>NUCLEOTIDE SEQUENCE</scope>
    <source>
        <strain evidence="1">Japan</strain>
    </source>
</reference>